<dbReference type="EMBL" id="JACJQH010000062">
    <property type="protein sequence ID" value="MBD2199572.1"/>
    <property type="molecule type" value="Genomic_DNA"/>
</dbReference>
<name>A0ABR8AHN9_9CYAN</name>
<sequence>MNLITLLLRASRKILTLAAFIGLLSGVSTAGLLVTINATFNNSSQQVTLIWSFISLCLIKFLTNIISKYLLINLTEKAIVELRLTLSERILAAPLYHLEILGKHRLLATLTDDVLAISRIVYIIPTLCIDITIVASCLLYLFWLSSTIFFLVLLSLLLGIISYQQVAHKANSFFTLARQQEDKLFKHFQSLTEGTKELKLHKERRQIFLKQELRETAQLSRRNNVVGMTIFAVAASWGNSLFFVVVGLVIFALPTFQTIPTHILSGYALTILYLLSPLDYIMSAIPTFSKATVALKNIDALKLSLFARCYESNLMIWEQADNFCHSLEFVGITHTYYQESEDTAFTLGSIDLTVSGGEIVFIVGGNGSGKSTLLKLIAGLYIPESGKIYFNGKLVTAENQDWFRQHFSAVFSDFYLFDNFLNIGKNIAGEQIKNYLVKLKLDKKVKIKNGILSTTLLSQGQRKRLALLTAYLEDRPIYVFDEWAADQDPIFKNIFYTQILPELKKQGKTVIVVTHDDQYFYLSDRIVKFDYGKVENIYTCLIPSEKNLV</sequence>
<dbReference type="PROSITE" id="PS50929">
    <property type="entry name" value="ABC_TM1F"/>
    <property type="match status" value="1"/>
</dbReference>
<feature type="transmembrane region" description="Helical" evidence="9">
    <location>
        <begin position="230"/>
        <end position="253"/>
    </location>
</feature>
<keyword evidence="7 9" id="KW-1133">Transmembrane helix</keyword>
<dbReference type="SMART" id="SM00382">
    <property type="entry name" value="AAA"/>
    <property type="match status" value="1"/>
</dbReference>
<dbReference type="InterPro" id="IPR003593">
    <property type="entry name" value="AAA+_ATPase"/>
</dbReference>
<dbReference type="PANTHER" id="PTHR43553:SF11">
    <property type="entry name" value="ABC TRANSPORTER ATP-BINDING_PERMEASE PROTEIN YOJI"/>
    <property type="match status" value="1"/>
</dbReference>
<feature type="transmembrane region" description="Helical" evidence="9">
    <location>
        <begin position="120"/>
        <end position="142"/>
    </location>
</feature>
<dbReference type="SUPFAM" id="SSF52540">
    <property type="entry name" value="P-loop containing nucleoside triphosphate hydrolases"/>
    <property type="match status" value="1"/>
</dbReference>
<dbReference type="InterPro" id="IPR011527">
    <property type="entry name" value="ABC1_TM_dom"/>
</dbReference>
<dbReference type="InterPro" id="IPR005898">
    <property type="entry name" value="Cyc_pep_transpt_SyrD/YojI"/>
</dbReference>
<evidence type="ECO:0000259" key="11">
    <source>
        <dbReference type="PROSITE" id="PS50929"/>
    </source>
</evidence>
<reference evidence="12 13" key="1">
    <citation type="journal article" date="2020" name="ISME J.">
        <title>Comparative genomics reveals insights into cyanobacterial evolution and habitat adaptation.</title>
        <authorList>
            <person name="Chen M.Y."/>
            <person name="Teng W.K."/>
            <person name="Zhao L."/>
            <person name="Hu C.X."/>
            <person name="Zhou Y.K."/>
            <person name="Han B.P."/>
            <person name="Song L.R."/>
            <person name="Shu W.S."/>
        </authorList>
    </citation>
    <scope>NUCLEOTIDE SEQUENCE [LARGE SCALE GENOMIC DNA]</scope>
    <source>
        <strain evidence="12 13">FACHB-288</strain>
    </source>
</reference>
<proteinExistence type="inferred from homology"/>
<dbReference type="InterPro" id="IPR050095">
    <property type="entry name" value="ECF_ABC_transporter_ATP-bd"/>
</dbReference>
<keyword evidence="4 9" id="KW-0812">Transmembrane</keyword>
<dbReference type="NCBIfam" id="TIGR01194">
    <property type="entry name" value="cyc_pep_trnsptr"/>
    <property type="match status" value="1"/>
</dbReference>
<protein>
    <submittedName>
        <fullName evidence="12">Cyclic peptide export ABC transporter</fullName>
    </submittedName>
</protein>
<feature type="domain" description="ABC transmembrane type-1" evidence="11">
    <location>
        <begin position="14"/>
        <end position="290"/>
    </location>
</feature>
<feature type="transmembrane region" description="Helical" evidence="9">
    <location>
        <begin position="148"/>
        <end position="166"/>
    </location>
</feature>
<evidence type="ECO:0000256" key="3">
    <source>
        <dbReference type="ARBA" id="ARBA00022448"/>
    </source>
</evidence>
<evidence type="ECO:0000256" key="6">
    <source>
        <dbReference type="ARBA" id="ARBA00022840"/>
    </source>
</evidence>
<dbReference type="Gene3D" id="3.40.50.300">
    <property type="entry name" value="P-loop containing nucleotide triphosphate hydrolases"/>
    <property type="match status" value="1"/>
</dbReference>
<dbReference type="InterPro" id="IPR027417">
    <property type="entry name" value="P-loop_NTPase"/>
</dbReference>
<dbReference type="CDD" id="cd03228">
    <property type="entry name" value="ABCC_MRP_Like"/>
    <property type="match status" value="1"/>
</dbReference>
<dbReference type="Pfam" id="PF00005">
    <property type="entry name" value="ABC_tran"/>
    <property type="match status" value="1"/>
</dbReference>
<dbReference type="InterPro" id="IPR036640">
    <property type="entry name" value="ABC1_TM_sf"/>
</dbReference>
<dbReference type="Proteomes" id="UP000658514">
    <property type="component" value="Unassembled WGS sequence"/>
</dbReference>
<feature type="transmembrane region" description="Helical" evidence="9">
    <location>
        <begin position="259"/>
        <end position="275"/>
    </location>
</feature>
<comment type="caution">
    <text evidence="12">The sequence shown here is derived from an EMBL/GenBank/DDBJ whole genome shotgun (WGS) entry which is preliminary data.</text>
</comment>
<evidence type="ECO:0000256" key="5">
    <source>
        <dbReference type="ARBA" id="ARBA00022741"/>
    </source>
</evidence>
<dbReference type="Gene3D" id="1.20.1560.10">
    <property type="entry name" value="ABC transporter type 1, transmembrane domain"/>
    <property type="match status" value="1"/>
</dbReference>
<evidence type="ECO:0000313" key="12">
    <source>
        <dbReference type="EMBL" id="MBD2199572.1"/>
    </source>
</evidence>
<keyword evidence="3" id="KW-0813">Transport</keyword>
<keyword evidence="6" id="KW-0067">ATP-binding</keyword>
<gene>
    <name evidence="12" type="ORF">H6G24_29550</name>
</gene>
<dbReference type="PROSITE" id="PS00211">
    <property type="entry name" value="ABC_TRANSPORTER_1"/>
    <property type="match status" value="1"/>
</dbReference>
<evidence type="ECO:0000259" key="10">
    <source>
        <dbReference type="PROSITE" id="PS50893"/>
    </source>
</evidence>
<keyword evidence="13" id="KW-1185">Reference proteome</keyword>
<dbReference type="SUPFAM" id="SSF90123">
    <property type="entry name" value="ABC transporter transmembrane region"/>
    <property type="match status" value="1"/>
</dbReference>
<evidence type="ECO:0000256" key="8">
    <source>
        <dbReference type="ARBA" id="ARBA00023136"/>
    </source>
</evidence>
<evidence type="ECO:0000256" key="2">
    <source>
        <dbReference type="ARBA" id="ARBA00005417"/>
    </source>
</evidence>
<comment type="similarity">
    <text evidence="2">Belongs to the ABC transporter superfamily.</text>
</comment>
<feature type="transmembrane region" description="Helical" evidence="9">
    <location>
        <begin position="14"/>
        <end position="36"/>
    </location>
</feature>
<evidence type="ECO:0000256" key="7">
    <source>
        <dbReference type="ARBA" id="ARBA00022989"/>
    </source>
</evidence>
<dbReference type="PANTHER" id="PTHR43553">
    <property type="entry name" value="HEAVY METAL TRANSPORTER"/>
    <property type="match status" value="1"/>
</dbReference>
<accession>A0ABR8AHN9</accession>
<comment type="subcellular location">
    <subcellularLocation>
        <location evidence="1">Cell membrane</location>
        <topology evidence="1">Multi-pass membrane protein</topology>
    </subcellularLocation>
</comment>
<keyword evidence="8 9" id="KW-0472">Membrane</keyword>
<dbReference type="InterPro" id="IPR017871">
    <property type="entry name" value="ABC_transporter-like_CS"/>
</dbReference>
<evidence type="ECO:0000313" key="13">
    <source>
        <dbReference type="Proteomes" id="UP000658514"/>
    </source>
</evidence>
<evidence type="ECO:0000256" key="9">
    <source>
        <dbReference type="SAM" id="Phobius"/>
    </source>
</evidence>
<evidence type="ECO:0000256" key="4">
    <source>
        <dbReference type="ARBA" id="ARBA00022692"/>
    </source>
</evidence>
<feature type="domain" description="ABC transporter" evidence="10">
    <location>
        <begin position="327"/>
        <end position="549"/>
    </location>
</feature>
<keyword evidence="5" id="KW-0547">Nucleotide-binding</keyword>
<dbReference type="RefSeq" id="WP_190549018.1">
    <property type="nucleotide sequence ID" value="NZ_CAWPNO010000098.1"/>
</dbReference>
<evidence type="ECO:0000256" key="1">
    <source>
        <dbReference type="ARBA" id="ARBA00004651"/>
    </source>
</evidence>
<feature type="transmembrane region" description="Helical" evidence="9">
    <location>
        <begin position="48"/>
        <end position="67"/>
    </location>
</feature>
<dbReference type="InterPro" id="IPR003439">
    <property type="entry name" value="ABC_transporter-like_ATP-bd"/>
</dbReference>
<organism evidence="12 13">
    <name type="scientific">Calothrix parietina FACHB-288</name>
    <dbReference type="NCBI Taxonomy" id="2692896"/>
    <lineage>
        <taxon>Bacteria</taxon>
        <taxon>Bacillati</taxon>
        <taxon>Cyanobacteriota</taxon>
        <taxon>Cyanophyceae</taxon>
        <taxon>Nostocales</taxon>
        <taxon>Calotrichaceae</taxon>
        <taxon>Calothrix</taxon>
    </lineage>
</organism>
<dbReference type="PROSITE" id="PS50893">
    <property type="entry name" value="ABC_TRANSPORTER_2"/>
    <property type="match status" value="1"/>
</dbReference>